<dbReference type="EMBL" id="BFAD01000015">
    <property type="protein sequence ID" value="GBE89319.1"/>
    <property type="molecule type" value="Genomic_DNA"/>
</dbReference>
<dbReference type="Proteomes" id="UP000287166">
    <property type="component" value="Unassembled WGS sequence"/>
</dbReference>
<dbReference type="InParanoid" id="A0A401H4L6"/>
<name>A0A401H4L6_9APHY</name>
<protein>
    <submittedName>
        <fullName evidence="2">Uncharacterized protein</fullName>
    </submittedName>
</protein>
<evidence type="ECO:0000313" key="3">
    <source>
        <dbReference type="Proteomes" id="UP000287166"/>
    </source>
</evidence>
<feature type="compositionally biased region" description="Basic and acidic residues" evidence="1">
    <location>
        <begin position="79"/>
        <end position="98"/>
    </location>
</feature>
<feature type="compositionally biased region" description="Basic and acidic residues" evidence="1">
    <location>
        <begin position="56"/>
        <end position="72"/>
    </location>
</feature>
<proteinExistence type="predicted"/>
<gene>
    <name evidence="2" type="ORF">SCP_1503270</name>
</gene>
<feature type="compositionally biased region" description="Basic and acidic residues" evidence="1">
    <location>
        <begin position="683"/>
        <end position="692"/>
    </location>
</feature>
<dbReference type="RefSeq" id="XP_027620232.1">
    <property type="nucleotide sequence ID" value="XM_027764431.1"/>
</dbReference>
<feature type="region of interest" description="Disordered" evidence="1">
    <location>
        <begin position="1"/>
        <end position="98"/>
    </location>
</feature>
<feature type="region of interest" description="Disordered" evidence="1">
    <location>
        <begin position="322"/>
        <end position="344"/>
    </location>
</feature>
<organism evidence="2 3">
    <name type="scientific">Sparassis crispa</name>
    <dbReference type="NCBI Taxonomy" id="139825"/>
    <lineage>
        <taxon>Eukaryota</taxon>
        <taxon>Fungi</taxon>
        <taxon>Dikarya</taxon>
        <taxon>Basidiomycota</taxon>
        <taxon>Agaricomycotina</taxon>
        <taxon>Agaricomycetes</taxon>
        <taxon>Polyporales</taxon>
        <taxon>Sparassidaceae</taxon>
        <taxon>Sparassis</taxon>
    </lineage>
</organism>
<feature type="region of interest" description="Disordered" evidence="1">
    <location>
        <begin position="244"/>
        <end position="283"/>
    </location>
</feature>
<dbReference type="AlphaFoldDB" id="A0A401H4L6"/>
<dbReference type="GeneID" id="38786236"/>
<feature type="compositionally biased region" description="Acidic residues" evidence="1">
    <location>
        <begin position="188"/>
        <end position="200"/>
    </location>
</feature>
<evidence type="ECO:0000313" key="2">
    <source>
        <dbReference type="EMBL" id="GBE89319.1"/>
    </source>
</evidence>
<reference evidence="2 3" key="1">
    <citation type="journal article" date="2018" name="Sci. Rep.">
        <title>Genome sequence of the cauliflower mushroom Sparassis crispa (Hanabiratake) and its association with beneficial usage.</title>
        <authorList>
            <person name="Kiyama R."/>
            <person name="Furutani Y."/>
            <person name="Kawaguchi K."/>
            <person name="Nakanishi T."/>
        </authorList>
    </citation>
    <scope>NUCLEOTIDE SEQUENCE [LARGE SCALE GENOMIC DNA]</scope>
</reference>
<sequence length="692" mass="75689">MAPKKATSNLPHPSPLVDAEGSRPVVVRPSRSTANKNPAGPVINAKQKRRMQAEIQADKKRKELEKAQKAEQRTASIHRIAEREDSMRREDGKRQSLRPDLHLINVPLVHTSIVQKAIHDSAISSIEEGEAKAPTFAGASPEPSIPPGSAFDSESEGQVDDAGETEIDIADSAGDSGEDLDYIAPSGDAEDEDEDLGNDSDFDVAMITGELGGIDAGDEGAEDIGMEPAGLSRSMKGTWKKFLASETARKERNKKNKTALRSQIIDKRKEAPTAPARGASSMATKCKAPASEKLAHENKCAKAVETGGLKPGWRRYLARSDNSSKTSLTHGGESDAPIEGEFDKDEGTEVLHAVRATRQTDDTQREGSTATNLVKIKPVGIVLKPAAIAEIDKKERGAGRVNKQAATSWSNKDLPFPAARGRQLLVWQRKFIPTLITWAATLPDPFGSNSHSDFKSTVRLIWTKIFIDLPELDVDGKLRSEHPAIHAVAQAALRTYRSDIGKTALRIIDTIWESVDMVGNYTTVERRKAWIEARLNNKNFLYLDPESTAHPGTFRGPLITETFAYHLQLTIKSEVDYGEPTGALALCTAAVQRALTVWKDGMNSLKEPDGSARHGGARNSKESFKDEPWGNEAKIYYNRTKGLKEPKWHAICQDAHAHLQRRNNNLTIDLTADSSEGGANVDDDIRMSDDDD</sequence>
<feature type="compositionally biased region" description="Acidic residues" evidence="1">
    <location>
        <begin position="153"/>
        <end position="169"/>
    </location>
</feature>
<comment type="caution">
    <text evidence="2">The sequence shown here is derived from an EMBL/GenBank/DDBJ whole genome shotgun (WGS) entry which is preliminary data.</text>
</comment>
<feature type="compositionally biased region" description="Polar residues" evidence="1">
    <location>
        <begin position="1"/>
        <end position="11"/>
    </location>
</feature>
<keyword evidence="3" id="KW-1185">Reference proteome</keyword>
<feature type="region of interest" description="Disordered" evidence="1">
    <location>
        <begin position="670"/>
        <end position="692"/>
    </location>
</feature>
<feature type="region of interest" description="Disordered" evidence="1">
    <location>
        <begin position="130"/>
        <end position="200"/>
    </location>
</feature>
<accession>A0A401H4L6</accession>
<dbReference type="OrthoDB" id="2755811at2759"/>
<evidence type="ECO:0000256" key="1">
    <source>
        <dbReference type="SAM" id="MobiDB-lite"/>
    </source>
</evidence>
<feature type="region of interest" description="Disordered" evidence="1">
    <location>
        <begin position="605"/>
        <end position="626"/>
    </location>
</feature>